<dbReference type="AlphaFoldDB" id="A0A097R2Q3"/>
<evidence type="ECO:0000313" key="3">
    <source>
        <dbReference type="Proteomes" id="UP000029986"/>
    </source>
</evidence>
<dbReference type="KEGG" id="hav:AT03_11785"/>
<evidence type="ECO:0000313" key="2">
    <source>
        <dbReference type="EMBL" id="AIU72996.1"/>
    </source>
</evidence>
<dbReference type="HOGENOM" id="CLU_2301882_0_0_6"/>
<gene>
    <name evidence="2" type="ORF">AT03_11785</name>
</gene>
<dbReference type="EMBL" id="CP009706">
    <property type="protein sequence ID" value="AIU72996.1"/>
    <property type="molecule type" value="Genomic_DNA"/>
</dbReference>
<sequence>MLRNRAWVGGIALLLALHAPVYAANKGTIRFVGSIVESTCDITPNGKGFHSSCYRDGDYLERAHRVLKSGDKVSLPTNVADVHLKPIDGHPNLGHLVINYH</sequence>
<keyword evidence="3" id="KW-1185">Reference proteome</keyword>
<accession>A0A097R2Q3</accession>
<reference evidence="2 3" key="1">
    <citation type="journal article" date="2014" name="Gut Pathog.">
        <title>Gene clusters of Hafnia alvei strain FB1 important in survival and pathogenesis: a draft genome perspective.</title>
        <authorList>
            <person name="Tan J.Y."/>
            <person name="Yin W.F."/>
            <person name="Chan K.G."/>
        </authorList>
    </citation>
    <scope>NUCLEOTIDE SEQUENCE [LARGE SCALE GENOMIC DNA]</scope>
    <source>
        <strain evidence="2 3">FB1</strain>
    </source>
</reference>
<protein>
    <recommendedName>
        <fullName evidence="4">Type 1 fimbrial protein</fullName>
    </recommendedName>
</protein>
<proteinExistence type="predicted"/>
<evidence type="ECO:0008006" key="4">
    <source>
        <dbReference type="Google" id="ProtNLM"/>
    </source>
</evidence>
<dbReference type="PATRIC" id="fig|1453496.5.peg.2382"/>
<feature type="signal peptide" evidence="1">
    <location>
        <begin position="1"/>
        <end position="23"/>
    </location>
</feature>
<name>A0A097R2Q3_HAFAL</name>
<organism evidence="2 3">
    <name type="scientific">Hafnia alvei FB1</name>
    <dbReference type="NCBI Taxonomy" id="1453496"/>
    <lineage>
        <taxon>Bacteria</taxon>
        <taxon>Pseudomonadati</taxon>
        <taxon>Pseudomonadota</taxon>
        <taxon>Gammaproteobacteria</taxon>
        <taxon>Enterobacterales</taxon>
        <taxon>Hafniaceae</taxon>
        <taxon>Hafnia</taxon>
    </lineage>
</organism>
<feature type="chain" id="PRO_5001932041" description="Type 1 fimbrial protein" evidence="1">
    <location>
        <begin position="24"/>
        <end position="101"/>
    </location>
</feature>
<evidence type="ECO:0000256" key="1">
    <source>
        <dbReference type="SAM" id="SignalP"/>
    </source>
</evidence>
<dbReference type="Proteomes" id="UP000029986">
    <property type="component" value="Chromosome"/>
</dbReference>
<keyword evidence="1" id="KW-0732">Signal</keyword>